<proteinExistence type="predicted"/>
<accession>A0A2A9CXC2</accession>
<feature type="transmembrane region" description="Helical" evidence="2">
    <location>
        <begin position="330"/>
        <end position="349"/>
    </location>
</feature>
<feature type="transmembrane region" description="Helical" evidence="2">
    <location>
        <begin position="166"/>
        <end position="182"/>
    </location>
</feature>
<keyword evidence="2" id="KW-1133">Transmembrane helix</keyword>
<feature type="transmembrane region" description="Helical" evidence="2">
    <location>
        <begin position="355"/>
        <end position="374"/>
    </location>
</feature>
<dbReference type="Proteomes" id="UP000224915">
    <property type="component" value="Unassembled WGS sequence"/>
</dbReference>
<evidence type="ECO:0000256" key="1">
    <source>
        <dbReference type="SAM" id="MobiDB-lite"/>
    </source>
</evidence>
<dbReference type="InterPro" id="IPR043968">
    <property type="entry name" value="SGNH"/>
</dbReference>
<dbReference type="EMBL" id="PDJD01000001">
    <property type="protein sequence ID" value="PFG18791.1"/>
    <property type="molecule type" value="Genomic_DNA"/>
</dbReference>
<feature type="region of interest" description="Disordered" evidence="1">
    <location>
        <begin position="1"/>
        <end position="20"/>
    </location>
</feature>
<dbReference type="GO" id="GO:0016020">
    <property type="term" value="C:membrane"/>
    <property type="evidence" value="ECO:0007669"/>
    <property type="project" value="TreeGrafter"/>
</dbReference>
<feature type="transmembrane region" description="Helical" evidence="2">
    <location>
        <begin position="395"/>
        <end position="418"/>
    </location>
</feature>
<dbReference type="OrthoDB" id="3404679at2"/>
<comment type="caution">
    <text evidence="5">The sequence shown here is derived from an EMBL/GenBank/DDBJ whole genome shotgun (WGS) entry which is preliminary data.</text>
</comment>
<feature type="transmembrane region" description="Helical" evidence="2">
    <location>
        <begin position="202"/>
        <end position="220"/>
    </location>
</feature>
<evidence type="ECO:0000259" key="4">
    <source>
        <dbReference type="Pfam" id="PF19040"/>
    </source>
</evidence>
<keyword evidence="2" id="KW-0812">Transmembrane</keyword>
<name>A0A2A9CXC2_9MICO</name>
<gene>
    <name evidence="5" type="ORF">ATL40_0334</name>
</gene>
<feature type="transmembrane region" description="Helical" evidence="2">
    <location>
        <begin position="54"/>
        <end position="75"/>
    </location>
</feature>
<feature type="transmembrane region" description="Helical" evidence="2">
    <location>
        <begin position="32"/>
        <end position="48"/>
    </location>
</feature>
<feature type="transmembrane region" description="Helical" evidence="2">
    <location>
        <begin position="264"/>
        <end position="282"/>
    </location>
</feature>
<dbReference type="PANTHER" id="PTHR23028">
    <property type="entry name" value="ACETYLTRANSFERASE"/>
    <property type="match status" value="1"/>
</dbReference>
<organism evidence="5 6">
    <name type="scientific">Serinibacter salmoneus</name>
    <dbReference type="NCBI Taxonomy" id="556530"/>
    <lineage>
        <taxon>Bacteria</taxon>
        <taxon>Bacillati</taxon>
        <taxon>Actinomycetota</taxon>
        <taxon>Actinomycetes</taxon>
        <taxon>Micrococcales</taxon>
        <taxon>Beutenbergiaceae</taxon>
        <taxon>Serinibacter</taxon>
    </lineage>
</organism>
<sequence length="713" mass="76583">MSTALGSRTARRATPASQRSATVRSFRPDIEALRAIAVLVVVLYHAGVPYLPGGYVGVDVFFVISGFLITTHLIGELNRTGTVKLGRFYARRARRLLPAAALVAVVTVVVTWAGVSGLLAAEVGWDALWSALFAMNIYLAVSGVDYGANQDPSPLQHYWSLSVEEQFYLVWPLLMVLVALSARRVARRRAARTGREQSAPGVRGPIAAVIAAIMVASFLYSEHLLATLPTMAYFLAPSRAWELGLGALIAVATPWLAQQRWLHGSAWVSAGLVLIIGSAVVMTDATSFPGTAALFPTLGVALVIIGGTSRASVVERAVLDVRPMQAIGRVSYGWYLWHWPMLVLTPLVLDETLTLTENLMVIGAALLFAMWTYITYEDPVRRAESLRHSRRSFAVGGLAIGTVAATAAGAIALGPMAYRTGDFVAEVEPNAITEAVAAGAAMDIIPGNVDPGLDEASKDKPDLEAADGISCMVGLETETISEEDGGSCVAGGTEGGSETVVVVGDSHAYHWVPALREIAIQRDWELVSMTKSGCTLNDVELVNTQLERDYWECYAWREDVMQRIDELDPSLILTTAAVFSEKADDTFTDRWAQGVTTTTTALVETGAPVYVIEDTPYPRVDIPTCLAQHVQDVSECALPPVEAYSDPERRERTAEAASAAGAEIIDPSAWFCTEDLCPAISGNVIVYSDNSHMSATYSKTLATVLGDELPESL</sequence>
<dbReference type="GO" id="GO:0009103">
    <property type="term" value="P:lipopolysaccharide biosynthetic process"/>
    <property type="evidence" value="ECO:0007669"/>
    <property type="project" value="TreeGrafter"/>
</dbReference>
<dbReference type="AlphaFoldDB" id="A0A2A9CXC2"/>
<dbReference type="Pfam" id="PF19040">
    <property type="entry name" value="SGNH"/>
    <property type="match status" value="1"/>
</dbReference>
<dbReference type="InterPro" id="IPR002656">
    <property type="entry name" value="Acyl_transf_3_dom"/>
</dbReference>
<feature type="domain" description="Acyltransferase 3" evidence="3">
    <location>
        <begin position="29"/>
        <end position="373"/>
    </location>
</feature>
<protein>
    <submittedName>
        <fullName evidence="5">Peptidoglycan/LPS O-acetylase OafA/YrhL</fullName>
    </submittedName>
</protein>
<evidence type="ECO:0000259" key="3">
    <source>
        <dbReference type="Pfam" id="PF01757"/>
    </source>
</evidence>
<evidence type="ECO:0000313" key="6">
    <source>
        <dbReference type="Proteomes" id="UP000224915"/>
    </source>
</evidence>
<feature type="domain" description="SGNH" evidence="4">
    <location>
        <begin position="484"/>
        <end position="704"/>
    </location>
</feature>
<keyword evidence="6" id="KW-1185">Reference proteome</keyword>
<keyword evidence="2" id="KW-0472">Membrane</keyword>
<dbReference type="RefSeq" id="WP_098468028.1">
    <property type="nucleotide sequence ID" value="NZ_PDJD01000001.1"/>
</dbReference>
<feature type="transmembrane region" description="Helical" evidence="2">
    <location>
        <begin position="240"/>
        <end position="257"/>
    </location>
</feature>
<reference evidence="5 6" key="1">
    <citation type="submission" date="2017-10" db="EMBL/GenBank/DDBJ databases">
        <title>Sequencing the genomes of 1000 actinobacteria strains.</title>
        <authorList>
            <person name="Klenk H.-P."/>
        </authorList>
    </citation>
    <scope>NUCLEOTIDE SEQUENCE [LARGE SCALE GENOMIC DNA]</scope>
    <source>
        <strain evidence="5 6">DSM 21801</strain>
    </source>
</reference>
<evidence type="ECO:0000313" key="5">
    <source>
        <dbReference type="EMBL" id="PFG18791.1"/>
    </source>
</evidence>
<feature type="transmembrane region" description="Helical" evidence="2">
    <location>
        <begin position="288"/>
        <end position="309"/>
    </location>
</feature>
<dbReference type="Pfam" id="PF01757">
    <property type="entry name" value="Acyl_transf_3"/>
    <property type="match status" value="1"/>
</dbReference>
<dbReference type="InterPro" id="IPR050879">
    <property type="entry name" value="Acyltransferase_3"/>
</dbReference>
<dbReference type="PANTHER" id="PTHR23028:SF53">
    <property type="entry name" value="ACYL_TRANSF_3 DOMAIN-CONTAINING PROTEIN"/>
    <property type="match status" value="1"/>
</dbReference>
<dbReference type="GO" id="GO:0016747">
    <property type="term" value="F:acyltransferase activity, transferring groups other than amino-acyl groups"/>
    <property type="evidence" value="ECO:0007669"/>
    <property type="project" value="InterPro"/>
</dbReference>
<evidence type="ECO:0000256" key="2">
    <source>
        <dbReference type="SAM" id="Phobius"/>
    </source>
</evidence>
<feature type="transmembrane region" description="Helical" evidence="2">
    <location>
        <begin position="96"/>
        <end position="120"/>
    </location>
</feature>